<feature type="domain" description="Fimbrial-type adhesion" evidence="6">
    <location>
        <begin position="25"/>
        <end position="171"/>
    </location>
</feature>
<organism evidence="7">
    <name type="scientific">Phytobacter massiliensis</name>
    <dbReference type="NCBI Taxonomy" id="1485952"/>
    <lineage>
        <taxon>Bacteria</taxon>
        <taxon>Pseudomonadati</taxon>
        <taxon>Pseudomonadota</taxon>
        <taxon>Gammaproteobacteria</taxon>
        <taxon>Enterobacterales</taxon>
        <taxon>Enterobacteriaceae</taxon>
        <taxon>Phytobacter</taxon>
    </lineage>
</organism>
<name>A0A6N3C4X4_9ENTR</name>
<dbReference type="EMBL" id="CACRTZ010000006">
    <property type="protein sequence ID" value="VYU08063.1"/>
    <property type="molecule type" value="Genomic_DNA"/>
</dbReference>
<dbReference type="InterPro" id="IPR000259">
    <property type="entry name" value="Adhesion_dom_fimbrial"/>
</dbReference>
<dbReference type="PANTHER" id="PTHR33420:SF3">
    <property type="entry name" value="FIMBRIAL SUBUNIT ELFA"/>
    <property type="match status" value="1"/>
</dbReference>
<dbReference type="InterPro" id="IPR036937">
    <property type="entry name" value="Adhesion_dom_fimbrial_sf"/>
</dbReference>
<evidence type="ECO:0000259" key="6">
    <source>
        <dbReference type="Pfam" id="PF00419"/>
    </source>
</evidence>
<evidence type="ECO:0000256" key="5">
    <source>
        <dbReference type="SAM" id="SignalP"/>
    </source>
</evidence>
<dbReference type="OrthoDB" id="6466381at2"/>
<comment type="similarity">
    <text evidence="2">Belongs to the fimbrial protein family.</text>
</comment>
<sequence>MSKTLLAAILATVATGALADDGQILFNGNIIDQACTVVNDMSNPLTVTLGTISTTSLNGQAGKTAAPTSFKIALRNCPQSVTAVSVKFDGQPANGDNTALRLTQSPATASNVGIQIKDHNDMVVPLYTASSSYPINYQSDNAIPFVARYVALADQVEAGSANSVANFTIVYN</sequence>
<evidence type="ECO:0000256" key="2">
    <source>
        <dbReference type="ARBA" id="ARBA00006671"/>
    </source>
</evidence>
<dbReference type="Gene3D" id="2.60.40.1090">
    <property type="entry name" value="Fimbrial-type adhesion domain"/>
    <property type="match status" value="1"/>
</dbReference>
<proteinExistence type="inferred from homology"/>
<feature type="signal peptide" evidence="5">
    <location>
        <begin position="1"/>
        <end position="19"/>
    </location>
</feature>
<evidence type="ECO:0000313" key="7">
    <source>
        <dbReference type="EMBL" id="VYU08063.1"/>
    </source>
</evidence>
<accession>A0A6N3C4X4</accession>
<dbReference type="GO" id="GO:0009289">
    <property type="term" value="C:pilus"/>
    <property type="evidence" value="ECO:0007669"/>
    <property type="project" value="UniProtKB-SubCell"/>
</dbReference>
<dbReference type="RefSeq" id="WP_044183391.1">
    <property type="nucleotide sequence ID" value="NZ_CABKSF010000004.1"/>
</dbReference>
<keyword evidence="4" id="KW-0281">Fimbrium</keyword>
<reference evidence="7" key="1">
    <citation type="submission" date="2019-11" db="EMBL/GenBank/DDBJ databases">
        <authorList>
            <person name="Feng L."/>
        </authorList>
    </citation>
    <scope>NUCLEOTIDE SEQUENCE</scope>
    <source>
        <strain evidence="7">EMassiliensisLFYP7</strain>
    </source>
</reference>
<comment type="subcellular location">
    <subcellularLocation>
        <location evidence="1">Fimbrium</location>
    </subcellularLocation>
</comment>
<dbReference type="InterPro" id="IPR008966">
    <property type="entry name" value="Adhesion_dom_sf"/>
</dbReference>
<dbReference type="PANTHER" id="PTHR33420">
    <property type="entry name" value="FIMBRIAL SUBUNIT ELFA-RELATED"/>
    <property type="match status" value="1"/>
</dbReference>
<evidence type="ECO:0000256" key="1">
    <source>
        <dbReference type="ARBA" id="ARBA00004561"/>
    </source>
</evidence>
<evidence type="ECO:0000256" key="4">
    <source>
        <dbReference type="ARBA" id="ARBA00023263"/>
    </source>
</evidence>
<gene>
    <name evidence="7" type="primary">sfaA_1</name>
    <name evidence="7" type="ORF">EMLFYP7_01351</name>
</gene>
<protein>
    <submittedName>
        <fullName evidence="7">S-fimbrial protein subunit SfaA</fullName>
    </submittedName>
</protein>
<dbReference type="GO" id="GO:0043709">
    <property type="term" value="P:cell adhesion involved in single-species biofilm formation"/>
    <property type="evidence" value="ECO:0007669"/>
    <property type="project" value="TreeGrafter"/>
</dbReference>
<dbReference type="SUPFAM" id="SSF49401">
    <property type="entry name" value="Bacterial adhesins"/>
    <property type="match status" value="1"/>
</dbReference>
<dbReference type="AlphaFoldDB" id="A0A6N3C4X4"/>
<dbReference type="Pfam" id="PF00419">
    <property type="entry name" value="Fimbrial"/>
    <property type="match status" value="1"/>
</dbReference>
<feature type="chain" id="PRO_5026715676" evidence="5">
    <location>
        <begin position="20"/>
        <end position="172"/>
    </location>
</feature>
<keyword evidence="3 5" id="KW-0732">Signal</keyword>
<evidence type="ECO:0000256" key="3">
    <source>
        <dbReference type="ARBA" id="ARBA00022729"/>
    </source>
</evidence>
<dbReference type="InterPro" id="IPR050263">
    <property type="entry name" value="Bact_Fimbrial_Adh_Pro"/>
</dbReference>